<evidence type="ECO:0008006" key="4">
    <source>
        <dbReference type="Google" id="ProtNLM"/>
    </source>
</evidence>
<organism evidence="2 3">
    <name type="scientific">Pararobbsia silviterrae</name>
    <dbReference type="NCBI Taxonomy" id="1792498"/>
    <lineage>
        <taxon>Bacteria</taxon>
        <taxon>Pseudomonadati</taxon>
        <taxon>Pseudomonadota</taxon>
        <taxon>Betaproteobacteria</taxon>
        <taxon>Burkholderiales</taxon>
        <taxon>Burkholderiaceae</taxon>
        <taxon>Pararobbsia</taxon>
    </lineage>
</organism>
<name>A0A494Y2K5_9BURK</name>
<evidence type="ECO:0000313" key="2">
    <source>
        <dbReference type="EMBL" id="RKP56519.1"/>
    </source>
</evidence>
<dbReference type="RefSeq" id="WP_121085585.1">
    <property type="nucleotide sequence ID" value="NZ_RBZU01000003.1"/>
</dbReference>
<sequence length="272" mass="29490">MRLIEVPAKAGYVWFRQGIWVFRRNPLAFMMLLIAYLFAWLVVSLVPVVGTLLPMLFAPGISVGFMVASRNAIGGKPVYPTVLASGFREHGRRIALDLLTLGVVNLVLVVGAFALTAIADGGLIFRSAVLNIDPEPTEMLAHANEMAIAAAVFAIAYMPVSVLMWFSPVLVAWHDVPPAKALFFSWMALWRNRWAFTVYALCWALVQGVLGIIGLQVAQLAGTPLLMLMVLAPLSIATIAMIYCSFFATYRGCFDTANDTGAPTAAPELPGD</sequence>
<dbReference type="OrthoDB" id="5298483at2"/>
<feature type="transmembrane region" description="Helical" evidence="1">
    <location>
        <begin position="194"/>
        <end position="213"/>
    </location>
</feature>
<dbReference type="AlphaFoldDB" id="A0A494Y2K5"/>
<feature type="transmembrane region" description="Helical" evidence="1">
    <location>
        <begin position="94"/>
        <end position="119"/>
    </location>
</feature>
<comment type="caution">
    <text evidence="2">The sequence shown here is derived from an EMBL/GenBank/DDBJ whole genome shotgun (WGS) entry which is preliminary data.</text>
</comment>
<feature type="transmembrane region" description="Helical" evidence="1">
    <location>
        <begin position="146"/>
        <end position="173"/>
    </location>
</feature>
<keyword evidence="1" id="KW-0812">Transmembrane</keyword>
<gene>
    <name evidence="2" type="ORF">D7S86_09095</name>
</gene>
<dbReference type="NCBIfam" id="NF041043">
    <property type="entry name" value="BPSS1780_fam"/>
    <property type="match status" value="1"/>
</dbReference>
<dbReference type="InterPro" id="IPR047798">
    <property type="entry name" value="BPSS1780-like"/>
</dbReference>
<dbReference type="Proteomes" id="UP000270342">
    <property type="component" value="Unassembled WGS sequence"/>
</dbReference>
<evidence type="ECO:0000256" key="1">
    <source>
        <dbReference type="SAM" id="Phobius"/>
    </source>
</evidence>
<feature type="transmembrane region" description="Helical" evidence="1">
    <location>
        <begin position="26"/>
        <end position="46"/>
    </location>
</feature>
<feature type="transmembrane region" description="Helical" evidence="1">
    <location>
        <begin position="225"/>
        <end position="248"/>
    </location>
</feature>
<protein>
    <recommendedName>
        <fullName evidence="4">DUF2189 domain-containing protein</fullName>
    </recommendedName>
</protein>
<evidence type="ECO:0000313" key="3">
    <source>
        <dbReference type="Proteomes" id="UP000270342"/>
    </source>
</evidence>
<accession>A0A494Y2K5</accession>
<reference evidence="2 3" key="1">
    <citation type="submission" date="2018-10" db="EMBL/GenBank/DDBJ databases">
        <title>Robbsia sp. DHC34, isolated from soil.</title>
        <authorList>
            <person name="Gao Z.-H."/>
            <person name="Qiu L.-H."/>
        </authorList>
    </citation>
    <scope>NUCLEOTIDE SEQUENCE [LARGE SCALE GENOMIC DNA]</scope>
    <source>
        <strain evidence="2 3">DHC34</strain>
    </source>
</reference>
<keyword evidence="3" id="KW-1185">Reference proteome</keyword>
<feature type="transmembrane region" description="Helical" evidence="1">
    <location>
        <begin position="52"/>
        <end position="73"/>
    </location>
</feature>
<keyword evidence="1" id="KW-0472">Membrane</keyword>
<proteinExistence type="predicted"/>
<dbReference type="EMBL" id="RBZU01000003">
    <property type="protein sequence ID" value="RKP56519.1"/>
    <property type="molecule type" value="Genomic_DNA"/>
</dbReference>
<keyword evidence="1" id="KW-1133">Transmembrane helix</keyword>